<protein>
    <submittedName>
        <fullName evidence="1">Uncharacterized protein</fullName>
    </submittedName>
</protein>
<feature type="non-terminal residue" evidence="1">
    <location>
        <position position="39"/>
    </location>
</feature>
<dbReference type="Proteomes" id="UP000265520">
    <property type="component" value="Unassembled WGS sequence"/>
</dbReference>
<accession>A0A392SS38</accession>
<organism evidence="1 2">
    <name type="scientific">Trifolium medium</name>
    <dbReference type="NCBI Taxonomy" id="97028"/>
    <lineage>
        <taxon>Eukaryota</taxon>
        <taxon>Viridiplantae</taxon>
        <taxon>Streptophyta</taxon>
        <taxon>Embryophyta</taxon>
        <taxon>Tracheophyta</taxon>
        <taxon>Spermatophyta</taxon>
        <taxon>Magnoliopsida</taxon>
        <taxon>eudicotyledons</taxon>
        <taxon>Gunneridae</taxon>
        <taxon>Pentapetalae</taxon>
        <taxon>rosids</taxon>
        <taxon>fabids</taxon>
        <taxon>Fabales</taxon>
        <taxon>Fabaceae</taxon>
        <taxon>Papilionoideae</taxon>
        <taxon>50 kb inversion clade</taxon>
        <taxon>NPAAA clade</taxon>
        <taxon>Hologalegina</taxon>
        <taxon>IRL clade</taxon>
        <taxon>Trifolieae</taxon>
        <taxon>Trifolium</taxon>
    </lineage>
</organism>
<comment type="caution">
    <text evidence="1">The sequence shown here is derived from an EMBL/GenBank/DDBJ whole genome shotgun (WGS) entry which is preliminary data.</text>
</comment>
<proteinExistence type="predicted"/>
<dbReference type="EMBL" id="LXQA010435568">
    <property type="protein sequence ID" value="MCI51678.1"/>
    <property type="molecule type" value="Genomic_DNA"/>
</dbReference>
<sequence length="39" mass="4231">MASSSAPVVQNPLNPMDLPPIATIRKSLIYTGDVMQFNI</sequence>
<name>A0A392SS38_9FABA</name>
<evidence type="ECO:0000313" key="1">
    <source>
        <dbReference type="EMBL" id="MCI51678.1"/>
    </source>
</evidence>
<reference evidence="1 2" key="1">
    <citation type="journal article" date="2018" name="Front. Plant Sci.">
        <title>Red Clover (Trifolium pratense) and Zigzag Clover (T. medium) - A Picture of Genomic Similarities and Differences.</title>
        <authorList>
            <person name="Dluhosova J."/>
            <person name="Istvanek J."/>
            <person name="Nedelnik J."/>
            <person name="Repkova J."/>
        </authorList>
    </citation>
    <scope>NUCLEOTIDE SEQUENCE [LARGE SCALE GENOMIC DNA]</scope>
    <source>
        <strain evidence="2">cv. 10/8</strain>
        <tissue evidence="1">Leaf</tissue>
    </source>
</reference>
<keyword evidence="2" id="KW-1185">Reference proteome</keyword>
<evidence type="ECO:0000313" key="2">
    <source>
        <dbReference type="Proteomes" id="UP000265520"/>
    </source>
</evidence>
<dbReference type="AlphaFoldDB" id="A0A392SS38"/>